<keyword evidence="2" id="KW-1185">Reference proteome</keyword>
<dbReference type="AlphaFoldDB" id="A0A0D7WT16"/>
<comment type="caution">
    <text evidence="1">The sequence shown here is derived from an EMBL/GenBank/DDBJ whole genome shotgun (WGS) entry which is preliminary data.</text>
</comment>
<accession>A0A0D7WT16</accession>
<evidence type="ECO:0000313" key="1">
    <source>
        <dbReference type="EMBL" id="KJD42311.1"/>
    </source>
</evidence>
<dbReference type="EMBL" id="JTHP01000139">
    <property type="protein sequence ID" value="KJD42311.1"/>
    <property type="molecule type" value="Genomic_DNA"/>
</dbReference>
<reference evidence="1 2" key="1">
    <citation type="submission" date="2014-11" db="EMBL/GenBank/DDBJ databases">
        <title>Draft Genome Sequences of Paenibacillus polymyxa NRRL B-30509 and Paenibacillus terrae NRRL B-30644, Strains from a Poultry Environment that Produce Tridecaptin A and Paenicidins.</title>
        <authorList>
            <person name="van Belkum M.J."/>
            <person name="Lohans C.T."/>
            <person name="Vederas J.C."/>
        </authorList>
    </citation>
    <scope>NUCLEOTIDE SEQUENCE [LARGE SCALE GENOMIC DNA]</scope>
    <source>
        <strain evidence="1 2">NRRL B-30644</strain>
    </source>
</reference>
<protein>
    <submittedName>
        <fullName evidence="1">Uncharacterized protein</fullName>
    </submittedName>
</protein>
<evidence type="ECO:0000313" key="2">
    <source>
        <dbReference type="Proteomes" id="UP000032534"/>
    </source>
</evidence>
<organism evidence="1 2">
    <name type="scientific">Paenibacillus terrae</name>
    <dbReference type="NCBI Taxonomy" id="159743"/>
    <lineage>
        <taxon>Bacteria</taxon>
        <taxon>Bacillati</taxon>
        <taxon>Bacillota</taxon>
        <taxon>Bacilli</taxon>
        <taxon>Bacillales</taxon>
        <taxon>Paenibacillaceae</taxon>
        <taxon>Paenibacillus</taxon>
    </lineage>
</organism>
<gene>
    <name evidence="1" type="ORF">QD47_29015</name>
</gene>
<name>A0A0D7WT16_9BACL</name>
<dbReference type="Proteomes" id="UP000032534">
    <property type="component" value="Unassembled WGS sequence"/>
</dbReference>
<proteinExistence type="predicted"/>
<dbReference type="PATRIC" id="fig|159743.3.peg.6470"/>
<dbReference type="RefSeq" id="WP_044649388.1">
    <property type="nucleotide sequence ID" value="NZ_JTHP01000139.1"/>
</dbReference>
<sequence length="69" mass="7760">MENGWVHNEPTHLEKLNIIYFLLPNDHSPTQGFQAHHSSLNGFFSIEPVVLMAIPNTISSTVLNNISVF</sequence>